<dbReference type="EMBL" id="CP014263">
    <property type="protein sequence ID" value="AQG81130.1"/>
    <property type="molecule type" value="Genomic_DNA"/>
</dbReference>
<dbReference type="KEGG" id="smon:AWR27_18470"/>
<dbReference type="SMART" id="SM01152">
    <property type="entry name" value="DUF167"/>
    <property type="match status" value="1"/>
</dbReference>
<dbReference type="Proteomes" id="UP000187941">
    <property type="component" value="Chromosome"/>
</dbReference>
<dbReference type="PANTHER" id="PTHR13420:SF7">
    <property type="entry name" value="UPF0235 PROTEIN C15ORF40"/>
    <property type="match status" value="1"/>
</dbReference>
<dbReference type="InterPro" id="IPR003746">
    <property type="entry name" value="DUF167"/>
</dbReference>
<gene>
    <name evidence="3" type="ORF">AWR27_18470</name>
</gene>
<keyword evidence="4" id="KW-1185">Reference proteome</keyword>
<dbReference type="Pfam" id="PF02594">
    <property type="entry name" value="DUF167"/>
    <property type="match status" value="1"/>
</dbReference>
<dbReference type="RefSeq" id="WP_077132593.1">
    <property type="nucleotide sequence ID" value="NZ_CP014263.1"/>
</dbReference>
<reference evidence="3 4" key="1">
    <citation type="submission" date="2016-01" db="EMBL/GenBank/DDBJ databases">
        <authorList>
            <person name="Oliw E.H."/>
        </authorList>
    </citation>
    <scope>NUCLEOTIDE SEQUENCE [LARGE SCALE GENOMIC DNA]</scope>
    <source>
        <strain evidence="3 4">DY10</strain>
    </source>
</reference>
<dbReference type="OrthoDB" id="885245at2"/>
<name>A0A1P9X0H0_9BACT</name>
<protein>
    <recommendedName>
        <fullName evidence="2">UPF0235 protein AWR27_18470</fullName>
    </recommendedName>
</protein>
<accession>A0A1P9X0H0</accession>
<dbReference type="InterPro" id="IPR036591">
    <property type="entry name" value="YggU-like_sf"/>
</dbReference>
<evidence type="ECO:0000256" key="1">
    <source>
        <dbReference type="ARBA" id="ARBA00010364"/>
    </source>
</evidence>
<comment type="similarity">
    <text evidence="1 2">Belongs to the UPF0235 family.</text>
</comment>
<dbReference type="GO" id="GO:0005737">
    <property type="term" value="C:cytoplasm"/>
    <property type="evidence" value="ECO:0007669"/>
    <property type="project" value="TreeGrafter"/>
</dbReference>
<dbReference type="AlphaFoldDB" id="A0A1P9X0H0"/>
<dbReference type="NCBIfam" id="TIGR00251">
    <property type="entry name" value="DUF167 family protein"/>
    <property type="match status" value="1"/>
</dbReference>
<evidence type="ECO:0000313" key="4">
    <source>
        <dbReference type="Proteomes" id="UP000187941"/>
    </source>
</evidence>
<organism evidence="3 4">
    <name type="scientific">Spirosoma montaniterrae</name>
    <dbReference type="NCBI Taxonomy" id="1178516"/>
    <lineage>
        <taxon>Bacteria</taxon>
        <taxon>Pseudomonadati</taxon>
        <taxon>Bacteroidota</taxon>
        <taxon>Cytophagia</taxon>
        <taxon>Cytophagales</taxon>
        <taxon>Cytophagaceae</taxon>
        <taxon>Spirosoma</taxon>
    </lineage>
</organism>
<proteinExistence type="inferred from homology"/>
<dbReference type="SUPFAM" id="SSF69786">
    <property type="entry name" value="YggU-like"/>
    <property type="match status" value="1"/>
</dbReference>
<dbReference type="STRING" id="1178516.AWR27_18470"/>
<sequence length="92" mass="9873">MTISLKVKPGSKVDMLFYDAAGSGREKLLTAKIKAPAQDGKANAYLVEFLAKQLGVAKSGVAIVSGHTSQHKRVAIDVSEEHFSRFQESLGI</sequence>
<dbReference type="PANTHER" id="PTHR13420">
    <property type="entry name" value="UPF0235 PROTEIN C15ORF40"/>
    <property type="match status" value="1"/>
</dbReference>
<evidence type="ECO:0000313" key="3">
    <source>
        <dbReference type="EMBL" id="AQG81130.1"/>
    </source>
</evidence>
<dbReference type="Gene3D" id="3.30.1200.10">
    <property type="entry name" value="YggU-like"/>
    <property type="match status" value="1"/>
</dbReference>
<evidence type="ECO:0000256" key="2">
    <source>
        <dbReference type="HAMAP-Rule" id="MF_00634"/>
    </source>
</evidence>
<dbReference type="HAMAP" id="MF_00634">
    <property type="entry name" value="UPF0235"/>
    <property type="match status" value="1"/>
</dbReference>